<evidence type="ECO:0008006" key="5">
    <source>
        <dbReference type="Google" id="ProtNLM"/>
    </source>
</evidence>
<accession>A0A1Q9EUR5</accession>
<gene>
    <name evidence="3" type="ORF">AK812_SmicGene5016</name>
</gene>
<reference evidence="3 4" key="1">
    <citation type="submission" date="2016-02" db="EMBL/GenBank/DDBJ databases">
        <title>Genome analysis of coral dinoflagellate symbionts highlights evolutionary adaptations to a symbiotic lifestyle.</title>
        <authorList>
            <person name="Aranda M."/>
            <person name="Li Y."/>
            <person name="Liew Y.J."/>
            <person name="Baumgarten S."/>
            <person name="Simakov O."/>
            <person name="Wilson M."/>
            <person name="Piel J."/>
            <person name="Ashoor H."/>
            <person name="Bougouffa S."/>
            <person name="Bajic V.B."/>
            <person name="Ryu T."/>
            <person name="Ravasi T."/>
            <person name="Bayer T."/>
            <person name="Micklem G."/>
            <person name="Kim H."/>
            <person name="Bhak J."/>
            <person name="Lajeunesse T.C."/>
            <person name="Voolstra C.R."/>
        </authorList>
    </citation>
    <scope>NUCLEOTIDE SEQUENCE [LARGE SCALE GENOMIC DNA]</scope>
    <source>
        <strain evidence="3 4">CCMP2467</strain>
    </source>
</reference>
<keyword evidence="4" id="KW-1185">Reference proteome</keyword>
<evidence type="ECO:0000256" key="1">
    <source>
        <dbReference type="SAM" id="MobiDB-lite"/>
    </source>
</evidence>
<dbReference type="Proteomes" id="UP000186817">
    <property type="component" value="Unassembled WGS sequence"/>
</dbReference>
<organism evidence="3 4">
    <name type="scientific">Symbiodinium microadriaticum</name>
    <name type="common">Dinoflagellate</name>
    <name type="synonym">Zooxanthella microadriatica</name>
    <dbReference type="NCBI Taxonomy" id="2951"/>
    <lineage>
        <taxon>Eukaryota</taxon>
        <taxon>Sar</taxon>
        <taxon>Alveolata</taxon>
        <taxon>Dinophyceae</taxon>
        <taxon>Suessiales</taxon>
        <taxon>Symbiodiniaceae</taxon>
        <taxon>Symbiodinium</taxon>
    </lineage>
</organism>
<sequence length="212" mass="23612">MLLLSATLYGDVCIVLLAASDDDLPDVHAAGRTLSAKRFTVHHVKHSRAQFVKRGENWETLSGTSPAASPKSTYGQYLDLDSTVLTIAMADDDLSPSRPGSKARSMRTTTDLSDSGEKSEKWDVASPTRNSNYIRNCSKIQVLDRVLREDEKLNADVGMKNKEELVNQLGLKYGSLRKAWQEVFDPYDTGKIGFQEFCDRMRAIGFLGDMKE</sequence>
<dbReference type="EMBL" id="LSRX01000064">
    <property type="protein sequence ID" value="OLQ11184.1"/>
    <property type="molecule type" value="Genomic_DNA"/>
</dbReference>
<feature type="chain" id="PRO_5013067949" description="EF-hand domain-containing protein" evidence="2">
    <location>
        <begin position="19"/>
        <end position="212"/>
    </location>
</feature>
<evidence type="ECO:0000313" key="4">
    <source>
        <dbReference type="Proteomes" id="UP000186817"/>
    </source>
</evidence>
<evidence type="ECO:0000256" key="2">
    <source>
        <dbReference type="SAM" id="SignalP"/>
    </source>
</evidence>
<dbReference type="AlphaFoldDB" id="A0A1Q9EUR5"/>
<comment type="caution">
    <text evidence="3">The sequence shown here is derived from an EMBL/GenBank/DDBJ whole genome shotgun (WGS) entry which is preliminary data.</text>
</comment>
<protein>
    <recommendedName>
        <fullName evidence="5">EF-hand domain-containing protein</fullName>
    </recommendedName>
</protein>
<evidence type="ECO:0000313" key="3">
    <source>
        <dbReference type="EMBL" id="OLQ11184.1"/>
    </source>
</evidence>
<feature type="signal peptide" evidence="2">
    <location>
        <begin position="1"/>
        <end position="18"/>
    </location>
</feature>
<proteinExistence type="predicted"/>
<name>A0A1Q9EUR5_SYMMI</name>
<feature type="region of interest" description="Disordered" evidence="1">
    <location>
        <begin position="91"/>
        <end position="124"/>
    </location>
</feature>
<keyword evidence="2" id="KW-0732">Signal</keyword>